<dbReference type="STRING" id="1856638.A9Q68_05530"/>
<proteinExistence type="predicted"/>
<dbReference type="AlphaFoldDB" id="A0A1L8MQE6"/>
<sequence>MKTTQYWRLCRTLFLSLLALITLMTSHQAKANVHGDDYPLAWKKGAGSDHWGMILRQCTSFVAHRLEKVNGFTLPIGYGNAESWGTIAKQKGYLVDHNPKVGSVAWFDKGVAFSHKQYGHVAWVAEVKGDRVTLEEYNFNAGQGPEQYNCRKIRRKQASGYIHFKDLTADTSSESSSKRSQTSSLASSGSYTFKAKTGVKADPIFKSADLDSYPVGGVVFYDRVLEADGYRWLSYIGGSGNRRYVAIEKLTKKATDKSFKVGDSITFRGPFQVSQNHGWMVSSNSLAGGPATQLNWLDPRPLLESNKQGHKSGDQVLYPGDYFTIPGKYKILQVDQKTKGLKIKIGQKETWVNWDQVKQS</sequence>
<dbReference type="InterPro" id="IPR003646">
    <property type="entry name" value="SH3-like_bac-type"/>
</dbReference>
<dbReference type="Proteomes" id="UP000182015">
    <property type="component" value="Unassembled WGS sequence"/>
</dbReference>
<dbReference type="InterPro" id="IPR007921">
    <property type="entry name" value="CHAP_dom"/>
</dbReference>
<evidence type="ECO:0000313" key="6">
    <source>
        <dbReference type="Proteomes" id="UP000182015"/>
    </source>
</evidence>
<dbReference type="Pfam" id="PF05257">
    <property type="entry name" value="CHAP"/>
    <property type="match status" value="1"/>
</dbReference>
<dbReference type="Pfam" id="PF08460">
    <property type="entry name" value="SH3_5"/>
    <property type="match status" value="1"/>
</dbReference>
<comment type="caution">
    <text evidence="5">The sequence shown here is derived from an EMBL/GenBank/DDBJ whole genome shotgun (WGS) entry which is preliminary data.</text>
</comment>
<dbReference type="EMBL" id="LZDD01000001">
    <property type="protein sequence ID" value="OJF73000.1"/>
    <property type="molecule type" value="Genomic_DNA"/>
</dbReference>
<dbReference type="EC" id="3.5.1.28" evidence="2"/>
<comment type="catalytic activity">
    <reaction evidence="1">
        <text>Hydrolyzes the link between N-acetylmuramoyl residues and L-amino acid residues in certain cell-wall glycopeptides.</text>
        <dbReference type="EC" id="3.5.1.28"/>
    </reaction>
</comment>
<dbReference type="GO" id="GO:0008745">
    <property type="term" value="F:N-acetylmuramoyl-L-alanine amidase activity"/>
    <property type="evidence" value="ECO:0007669"/>
    <property type="project" value="UniProtKB-EC"/>
</dbReference>
<dbReference type="PROSITE" id="PS50911">
    <property type="entry name" value="CHAP"/>
    <property type="match status" value="1"/>
</dbReference>
<dbReference type="RefSeq" id="WP_071793683.1">
    <property type="nucleotide sequence ID" value="NZ_LZDD01000001.1"/>
</dbReference>
<accession>A0A1L8MQE6</accession>
<dbReference type="InterPro" id="IPR038765">
    <property type="entry name" value="Papain-like_cys_pep_sf"/>
</dbReference>
<dbReference type="OrthoDB" id="2144002at2"/>
<keyword evidence="6" id="KW-1185">Reference proteome</keyword>
<evidence type="ECO:0000256" key="3">
    <source>
        <dbReference type="SAM" id="SignalP"/>
    </source>
</evidence>
<feature type="chain" id="PRO_5009878469" description="N-acetylmuramoyl-L-alanine amidase" evidence="3">
    <location>
        <begin position="32"/>
        <end position="360"/>
    </location>
</feature>
<feature type="signal peptide" evidence="3">
    <location>
        <begin position="1"/>
        <end position="31"/>
    </location>
</feature>
<organism evidence="5 6">
    <name type="scientific">Streptococcus bovimastitidis</name>
    <dbReference type="NCBI Taxonomy" id="1856638"/>
    <lineage>
        <taxon>Bacteria</taxon>
        <taxon>Bacillati</taxon>
        <taxon>Bacillota</taxon>
        <taxon>Bacilli</taxon>
        <taxon>Lactobacillales</taxon>
        <taxon>Streptococcaceae</taxon>
        <taxon>Streptococcus</taxon>
    </lineage>
</organism>
<evidence type="ECO:0000259" key="4">
    <source>
        <dbReference type="PROSITE" id="PS50911"/>
    </source>
</evidence>
<dbReference type="Gene3D" id="2.30.30.40">
    <property type="entry name" value="SH3 Domains"/>
    <property type="match status" value="1"/>
</dbReference>
<evidence type="ECO:0000256" key="1">
    <source>
        <dbReference type="ARBA" id="ARBA00001561"/>
    </source>
</evidence>
<dbReference type="SUPFAM" id="SSF54001">
    <property type="entry name" value="Cysteine proteinases"/>
    <property type="match status" value="1"/>
</dbReference>
<gene>
    <name evidence="5" type="ORF">A9Q68_05530</name>
</gene>
<feature type="domain" description="Peptidase C51" evidence="4">
    <location>
        <begin position="33"/>
        <end position="163"/>
    </location>
</feature>
<protein>
    <recommendedName>
        <fullName evidence="2">N-acetylmuramoyl-L-alanine amidase</fullName>
        <ecNumber evidence="2">3.5.1.28</ecNumber>
    </recommendedName>
</protein>
<evidence type="ECO:0000313" key="5">
    <source>
        <dbReference type="EMBL" id="OJF73000.1"/>
    </source>
</evidence>
<reference evidence="6" key="1">
    <citation type="submission" date="2016-06" db="EMBL/GenBank/DDBJ databases">
        <authorList>
            <person name="de Vries S.P.W."/>
            <person name="Hadjirin N.F."/>
            <person name="Lay E.M."/>
            <person name="Zadoks R.N."/>
            <person name="Peacock S.J."/>
            <person name="Parkhill J."/>
            <person name="Grant A.J."/>
            <person name="Mcdougall S."/>
            <person name="Holmes M.A."/>
        </authorList>
    </citation>
    <scope>NUCLEOTIDE SEQUENCE [LARGE SCALE GENOMIC DNA]</scope>
    <source>
        <strain evidence="6">NZ1587</strain>
    </source>
</reference>
<dbReference type="Gene3D" id="3.90.1720.10">
    <property type="entry name" value="endopeptidase domain like (from Nostoc punctiforme)"/>
    <property type="match status" value="1"/>
</dbReference>
<keyword evidence="3" id="KW-0732">Signal</keyword>
<name>A0A1L8MQE6_9STRE</name>
<evidence type="ECO:0000256" key="2">
    <source>
        <dbReference type="ARBA" id="ARBA00011901"/>
    </source>
</evidence>